<gene>
    <name evidence="1" type="ORF">LTR37_011244</name>
</gene>
<evidence type="ECO:0000313" key="2">
    <source>
        <dbReference type="Proteomes" id="UP001281147"/>
    </source>
</evidence>
<sequence length="308" mass="34967">MAARANFDATSPILVISTENHLDPVSIHLDLLQKVVPNVDWSYEQKHAEDNLVCLDTSETGLKYFTQWVYSGDLLDFIPRNSEQWNSKFIELTCAYDVAEWMKCVDFQDTVADAMVTLFADHLSFGVPDLSLDYYDLHFIGRQLLVDLVVYGPASCLKDAKGQHLDYETLLSYDDDIIIELASEILKSQGHEWQKAVESEKLSIMLVCGFVEAEIHPDSCEPGSESWAQSTCISMRTQSSGCLATRQRSEGFQASRLPGFQAAYMFCVRGGPRRTCHRAEEYLSAASQLAQSWIQRRFLPSMKYEQLW</sequence>
<keyword evidence="2" id="KW-1185">Reference proteome</keyword>
<dbReference type="EMBL" id="JAUTXU010000097">
    <property type="protein sequence ID" value="KAK3708914.1"/>
    <property type="molecule type" value="Genomic_DNA"/>
</dbReference>
<accession>A0ACC3N2X2</accession>
<proteinExistence type="predicted"/>
<name>A0ACC3N2X2_9PEZI</name>
<reference evidence="1" key="1">
    <citation type="submission" date="2023-07" db="EMBL/GenBank/DDBJ databases">
        <title>Black Yeasts Isolated from many extreme environments.</title>
        <authorList>
            <person name="Coleine C."/>
            <person name="Stajich J.E."/>
            <person name="Selbmann L."/>
        </authorList>
    </citation>
    <scope>NUCLEOTIDE SEQUENCE</scope>
    <source>
        <strain evidence="1">CCFEE 5714</strain>
    </source>
</reference>
<protein>
    <submittedName>
        <fullName evidence="1">Uncharacterized protein</fullName>
    </submittedName>
</protein>
<organism evidence="1 2">
    <name type="scientific">Vermiconidia calcicola</name>
    <dbReference type="NCBI Taxonomy" id="1690605"/>
    <lineage>
        <taxon>Eukaryota</taxon>
        <taxon>Fungi</taxon>
        <taxon>Dikarya</taxon>
        <taxon>Ascomycota</taxon>
        <taxon>Pezizomycotina</taxon>
        <taxon>Dothideomycetes</taxon>
        <taxon>Dothideomycetidae</taxon>
        <taxon>Mycosphaerellales</taxon>
        <taxon>Extremaceae</taxon>
        <taxon>Vermiconidia</taxon>
    </lineage>
</organism>
<evidence type="ECO:0000313" key="1">
    <source>
        <dbReference type="EMBL" id="KAK3708914.1"/>
    </source>
</evidence>
<comment type="caution">
    <text evidence="1">The sequence shown here is derived from an EMBL/GenBank/DDBJ whole genome shotgun (WGS) entry which is preliminary data.</text>
</comment>
<dbReference type="Proteomes" id="UP001281147">
    <property type="component" value="Unassembled WGS sequence"/>
</dbReference>